<dbReference type="InterPro" id="IPR046960">
    <property type="entry name" value="PPR_At4g14850-like_plant"/>
</dbReference>
<dbReference type="EMBL" id="JAYKXN010000002">
    <property type="protein sequence ID" value="KAK7309106.1"/>
    <property type="molecule type" value="Genomic_DNA"/>
</dbReference>
<proteinExistence type="predicted"/>
<accession>A0AAN9K381</accession>
<organism evidence="3 4">
    <name type="scientific">Clitoria ternatea</name>
    <name type="common">Butterfly pea</name>
    <dbReference type="NCBI Taxonomy" id="43366"/>
    <lineage>
        <taxon>Eukaryota</taxon>
        <taxon>Viridiplantae</taxon>
        <taxon>Streptophyta</taxon>
        <taxon>Embryophyta</taxon>
        <taxon>Tracheophyta</taxon>
        <taxon>Spermatophyta</taxon>
        <taxon>Magnoliopsida</taxon>
        <taxon>eudicotyledons</taxon>
        <taxon>Gunneridae</taxon>
        <taxon>Pentapetalae</taxon>
        <taxon>rosids</taxon>
        <taxon>fabids</taxon>
        <taxon>Fabales</taxon>
        <taxon>Fabaceae</taxon>
        <taxon>Papilionoideae</taxon>
        <taxon>50 kb inversion clade</taxon>
        <taxon>NPAAA clade</taxon>
        <taxon>indigoferoid/millettioid clade</taxon>
        <taxon>Phaseoleae</taxon>
        <taxon>Clitoria</taxon>
    </lineage>
</organism>
<keyword evidence="4" id="KW-1185">Reference proteome</keyword>
<dbReference type="Pfam" id="PF13041">
    <property type="entry name" value="PPR_2"/>
    <property type="match status" value="1"/>
</dbReference>
<dbReference type="AlphaFoldDB" id="A0AAN9K381"/>
<gene>
    <name evidence="3" type="ORF">RJT34_05585</name>
</gene>
<comment type="caution">
    <text evidence="3">The sequence shown here is derived from an EMBL/GenBank/DDBJ whole genome shotgun (WGS) entry which is preliminary data.</text>
</comment>
<reference evidence="3 4" key="1">
    <citation type="submission" date="2024-01" db="EMBL/GenBank/DDBJ databases">
        <title>The genomes of 5 underutilized Papilionoideae crops provide insights into root nodulation and disease resistance.</title>
        <authorList>
            <person name="Yuan L."/>
        </authorList>
    </citation>
    <scope>NUCLEOTIDE SEQUENCE [LARGE SCALE GENOMIC DNA]</scope>
    <source>
        <strain evidence="3">LY-2023</strain>
        <tissue evidence="3">Leaf</tissue>
    </source>
</reference>
<evidence type="ECO:0008006" key="5">
    <source>
        <dbReference type="Google" id="ProtNLM"/>
    </source>
</evidence>
<dbReference type="GO" id="GO:0009451">
    <property type="term" value="P:RNA modification"/>
    <property type="evidence" value="ECO:0007669"/>
    <property type="project" value="InterPro"/>
</dbReference>
<dbReference type="PANTHER" id="PTHR47926:SF453">
    <property type="entry name" value="PENTATRICOPEPTIDE REPEAT (PPR) SUPERFAMILY PROTEIN"/>
    <property type="match status" value="1"/>
</dbReference>
<dbReference type="PANTHER" id="PTHR47926">
    <property type="entry name" value="PENTATRICOPEPTIDE REPEAT-CONTAINING PROTEIN"/>
    <property type="match status" value="1"/>
</dbReference>
<dbReference type="InterPro" id="IPR002885">
    <property type="entry name" value="PPR_rpt"/>
</dbReference>
<dbReference type="NCBIfam" id="TIGR00756">
    <property type="entry name" value="PPR"/>
    <property type="match status" value="1"/>
</dbReference>
<dbReference type="Proteomes" id="UP001359559">
    <property type="component" value="Unassembled WGS sequence"/>
</dbReference>
<protein>
    <recommendedName>
        <fullName evidence="5">Pentatricopeptide repeat-containing protein</fullName>
    </recommendedName>
</protein>
<evidence type="ECO:0000256" key="1">
    <source>
        <dbReference type="ARBA" id="ARBA00022737"/>
    </source>
</evidence>
<feature type="repeat" description="PPR" evidence="2">
    <location>
        <begin position="53"/>
        <end position="87"/>
    </location>
</feature>
<sequence>MFQVMTLCRIQPNQVTIVVLPPAWGSVGYVKCCNMEENLEDVWNLFDKILCKNAALWNVMIDCFVKCGTLDSSLEVFKMMQEEGLHPNEVTFSCIHSAGIVGHKLGSGSVGKTEGFAEPTWRNEESDHTDCPNFFGMDKFVIPNLPSVMSLEI</sequence>
<dbReference type="GO" id="GO:0003723">
    <property type="term" value="F:RNA binding"/>
    <property type="evidence" value="ECO:0007669"/>
    <property type="project" value="InterPro"/>
</dbReference>
<evidence type="ECO:0000313" key="3">
    <source>
        <dbReference type="EMBL" id="KAK7309106.1"/>
    </source>
</evidence>
<evidence type="ECO:0000313" key="4">
    <source>
        <dbReference type="Proteomes" id="UP001359559"/>
    </source>
</evidence>
<keyword evidence="1" id="KW-0677">Repeat</keyword>
<dbReference type="InterPro" id="IPR011990">
    <property type="entry name" value="TPR-like_helical_dom_sf"/>
</dbReference>
<dbReference type="PROSITE" id="PS51375">
    <property type="entry name" value="PPR"/>
    <property type="match status" value="1"/>
</dbReference>
<dbReference type="Gene3D" id="1.25.40.10">
    <property type="entry name" value="Tetratricopeptide repeat domain"/>
    <property type="match status" value="1"/>
</dbReference>
<name>A0AAN9K381_CLITE</name>
<evidence type="ECO:0000256" key="2">
    <source>
        <dbReference type="PROSITE-ProRule" id="PRU00708"/>
    </source>
</evidence>